<dbReference type="PANTHER" id="PTHR30146">
    <property type="entry name" value="LACI-RELATED TRANSCRIPTIONAL REPRESSOR"/>
    <property type="match status" value="1"/>
</dbReference>
<comment type="caution">
    <text evidence="5">The sequence shown here is derived from an EMBL/GenBank/DDBJ whole genome shotgun (WGS) entry which is preliminary data.</text>
</comment>
<organism evidence="5 6">
    <name type="scientific">Kribbella karoonensis</name>
    <dbReference type="NCBI Taxonomy" id="324851"/>
    <lineage>
        <taxon>Bacteria</taxon>
        <taxon>Bacillati</taxon>
        <taxon>Actinomycetota</taxon>
        <taxon>Actinomycetes</taxon>
        <taxon>Propionibacteriales</taxon>
        <taxon>Kribbellaceae</taxon>
        <taxon>Kribbella</taxon>
    </lineage>
</organism>
<dbReference type="Gene3D" id="1.10.260.40">
    <property type="entry name" value="lambda repressor-like DNA-binding domains"/>
    <property type="match status" value="1"/>
</dbReference>
<proteinExistence type="predicted"/>
<dbReference type="EMBL" id="BAAAND010000008">
    <property type="protein sequence ID" value="GAA1594978.1"/>
    <property type="molecule type" value="Genomic_DNA"/>
</dbReference>
<dbReference type="PANTHER" id="PTHR30146:SF109">
    <property type="entry name" value="HTH-TYPE TRANSCRIPTIONAL REGULATOR GALS"/>
    <property type="match status" value="1"/>
</dbReference>
<feature type="domain" description="HTH lacI-type" evidence="4">
    <location>
        <begin position="3"/>
        <end position="57"/>
    </location>
</feature>
<accession>A0ABP4PY03</accession>
<dbReference type="CDD" id="cd06267">
    <property type="entry name" value="PBP1_LacI_sugar_binding-like"/>
    <property type="match status" value="1"/>
</dbReference>
<dbReference type="InterPro" id="IPR010982">
    <property type="entry name" value="Lambda_DNA-bd_dom_sf"/>
</dbReference>
<gene>
    <name evidence="5" type="ORF">GCM10009742_47120</name>
</gene>
<evidence type="ECO:0000256" key="1">
    <source>
        <dbReference type="ARBA" id="ARBA00023015"/>
    </source>
</evidence>
<dbReference type="Gene3D" id="3.40.50.2300">
    <property type="match status" value="2"/>
</dbReference>
<keyword evidence="3" id="KW-0804">Transcription</keyword>
<dbReference type="SUPFAM" id="SSF47413">
    <property type="entry name" value="lambda repressor-like DNA-binding domains"/>
    <property type="match status" value="1"/>
</dbReference>
<dbReference type="InterPro" id="IPR028082">
    <property type="entry name" value="Peripla_BP_I"/>
</dbReference>
<keyword evidence="6" id="KW-1185">Reference proteome</keyword>
<evidence type="ECO:0000256" key="3">
    <source>
        <dbReference type="ARBA" id="ARBA00023163"/>
    </source>
</evidence>
<evidence type="ECO:0000313" key="6">
    <source>
        <dbReference type="Proteomes" id="UP001500190"/>
    </source>
</evidence>
<dbReference type="SMART" id="SM00354">
    <property type="entry name" value="HTH_LACI"/>
    <property type="match status" value="1"/>
</dbReference>
<name>A0ABP4PY03_9ACTN</name>
<evidence type="ECO:0000256" key="2">
    <source>
        <dbReference type="ARBA" id="ARBA00023125"/>
    </source>
</evidence>
<dbReference type="GO" id="GO:0003677">
    <property type="term" value="F:DNA binding"/>
    <property type="evidence" value="ECO:0007669"/>
    <property type="project" value="UniProtKB-KW"/>
</dbReference>
<evidence type="ECO:0000259" key="4">
    <source>
        <dbReference type="PROSITE" id="PS50932"/>
    </source>
</evidence>
<sequence length="331" mass="34988">MTVTIREVARRAGVAVSTASRALSGGGPVGEATAERVHAAATALGYEPNRWAASLRGGATKRIAMIVPDLRNPFFADLVKGAQARAREFGYMLFVADTDDDPREESRMVRTVSDRVDGALLCTPRTDAEHLDVLTGLAPTVLLHRTSDTTAYVISDVADGVAQAVANLTALGHRRIGYVDGPPESWSAALRRQAIAKAGERAGIEITTVAQVAARFDGGVVAGDLAIASGVTAVLAFNDIVAFGLMHRLSDRGIAVPEDISIIGFDDVAEARMSTPALTTVAQPLNLSGRRGVEMLVDLLAGRELSERALVLPAHLVVRETTAVPRPEARR</sequence>
<dbReference type="InterPro" id="IPR046335">
    <property type="entry name" value="LacI/GalR-like_sensor"/>
</dbReference>
<protein>
    <submittedName>
        <fullName evidence="5">LacI family DNA-binding transcriptional regulator</fullName>
    </submittedName>
</protein>
<dbReference type="RefSeq" id="WP_344194842.1">
    <property type="nucleotide sequence ID" value="NZ_BAAAND010000008.1"/>
</dbReference>
<keyword evidence="2 5" id="KW-0238">DNA-binding</keyword>
<dbReference type="InterPro" id="IPR000843">
    <property type="entry name" value="HTH_LacI"/>
</dbReference>
<dbReference type="Proteomes" id="UP001500190">
    <property type="component" value="Unassembled WGS sequence"/>
</dbReference>
<dbReference type="Pfam" id="PF00356">
    <property type="entry name" value="LacI"/>
    <property type="match status" value="1"/>
</dbReference>
<evidence type="ECO:0000313" key="5">
    <source>
        <dbReference type="EMBL" id="GAA1594978.1"/>
    </source>
</evidence>
<reference evidence="6" key="1">
    <citation type="journal article" date="2019" name="Int. J. Syst. Evol. Microbiol.">
        <title>The Global Catalogue of Microorganisms (GCM) 10K type strain sequencing project: providing services to taxonomists for standard genome sequencing and annotation.</title>
        <authorList>
            <consortium name="The Broad Institute Genomics Platform"/>
            <consortium name="The Broad Institute Genome Sequencing Center for Infectious Disease"/>
            <person name="Wu L."/>
            <person name="Ma J."/>
        </authorList>
    </citation>
    <scope>NUCLEOTIDE SEQUENCE [LARGE SCALE GENOMIC DNA]</scope>
    <source>
        <strain evidence="6">JCM 14304</strain>
    </source>
</reference>
<dbReference type="Pfam" id="PF13377">
    <property type="entry name" value="Peripla_BP_3"/>
    <property type="match status" value="1"/>
</dbReference>
<dbReference type="CDD" id="cd01392">
    <property type="entry name" value="HTH_LacI"/>
    <property type="match status" value="1"/>
</dbReference>
<dbReference type="SUPFAM" id="SSF53822">
    <property type="entry name" value="Periplasmic binding protein-like I"/>
    <property type="match status" value="1"/>
</dbReference>
<dbReference type="PROSITE" id="PS50932">
    <property type="entry name" value="HTH_LACI_2"/>
    <property type="match status" value="1"/>
</dbReference>
<keyword evidence="1" id="KW-0805">Transcription regulation</keyword>